<gene>
    <name evidence="1" type="ORF">EXN66_Car019011</name>
</gene>
<reference evidence="2" key="2">
    <citation type="submission" date="2019-02" db="EMBL/GenBank/DDBJ databases">
        <title>Opniocepnalus argus Var Kimnra genome.</title>
        <authorList>
            <person name="Zhou C."/>
            <person name="Xiao S."/>
        </authorList>
    </citation>
    <scope>NUCLEOTIDE SEQUENCE [LARGE SCALE GENOMIC DNA]</scope>
</reference>
<reference evidence="1 2" key="1">
    <citation type="submission" date="2019-02" db="EMBL/GenBank/DDBJ databases">
        <title>Opniocepnalus argus genome.</title>
        <authorList>
            <person name="Zhou C."/>
            <person name="Xiao S."/>
        </authorList>
    </citation>
    <scope>NUCLEOTIDE SEQUENCE [LARGE SCALE GENOMIC DNA]</scope>
    <source>
        <strain evidence="1">OARG1902GOOAL</strain>
        <tissue evidence="1">Muscle</tissue>
    </source>
</reference>
<evidence type="ECO:0000313" key="2">
    <source>
        <dbReference type="Proteomes" id="UP000503349"/>
    </source>
</evidence>
<name>A0A6G1QLY4_CHAAH</name>
<dbReference type="EMBL" id="CM015730">
    <property type="protein sequence ID" value="KAF3703323.1"/>
    <property type="molecule type" value="Genomic_DNA"/>
</dbReference>
<evidence type="ECO:0000313" key="1">
    <source>
        <dbReference type="EMBL" id="KAF3703323.1"/>
    </source>
</evidence>
<sequence length="54" mass="5894">MTAIAVPSSRDAVLETSHVKHQFSVLFNMPCYSSTLDVFASSTVFHFNAVLSVC</sequence>
<keyword evidence="2" id="KW-1185">Reference proteome</keyword>
<protein>
    <submittedName>
        <fullName evidence="1">Uncharacterized protein</fullName>
    </submittedName>
</protein>
<dbReference type="Proteomes" id="UP000503349">
    <property type="component" value="Chromosome 19"/>
</dbReference>
<proteinExistence type="predicted"/>
<organism evidence="1 2">
    <name type="scientific">Channa argus</name>
    <name type="common">Northern snakehead</name>
    <name type="synonym">Ophicephalus argus</name>
    <dbReference type="NCBI Taxonomy" id="215402"/>
    <lineage>
        <taxon>Eukaryota</taxon>
        <taxon>Metazoa</taxon>
        <taxon>Chordata</taxon>
        <taxon>Craniata</taxon>
        <taxon>Vertebrata</taxon>
        <taxon>Euteleostomi</taxon>
        <taxon>Actinopterygii</taxon>
        <taxon>Neopterygii</taxon>
        <taxon>Teleostei</taxon>
        <taxon>Neoteleostei</taxon>
        <taxon>Acanthomorphata</taxon>
        <taxon>Anabantaria</taxon>
        <taxon>Anabantiformes</taxon>
        <taxon>Channoidei</taxon>
        <taxon>Channidae</taxon>
        <taxon>Channa</taxon>
    </lineage>
</organism>
<dbReference type="AlphaFoldDB" id="A0A6G1QLY4"/>
<accession>A0A6G1QLY4</accession>